<dbReference type="SUPFAM" id="SSF143243">
    <property type="entry name" value="Nqo5-like"/>
    <property type="match status" value="1"/>
</dbReference>
<proteinExistence type="inferred from homology"/>
<sequence>MTGVSSSSEEDYAVKGYHYRHEVGEAAAMPEIAAVFAENGCHLELLSCLDMRADEEVMCIVYQFNRHGEPQRHVLHARLAPGEPATSISSCFPGADWYEREVFDMFGVDFTGHPDLKRILMEEDYTGHPLLKDFEDEDPGRSEVSGDG</sequence>
<evidence type="ECO:0000256" key="2">
    <source>
        <dbReference type="ARBA" id="ARBA00022448"/>
    </source>
</evidence>
<dbReference type="PANTHER" id="PTHR10884:SF14">
    <property type="entry name" value="NADH DEHYDROGENASE [UBIQUINONE] IRON-SULFUR PROTEIN 3, MITOCHONDRIAL"/>
    <property type="match status" value="1"/>
</dbReference>
<evidence type="ECO:0000256" key="1">
    <source>
        <dbReference type="ARBA" id="ARBA00007569"/>
    </source>
</evidence>
<dbReference type="AlphaFoldDB" id="A0A382MP20"/>
<reference evidence="4" key="1">
    <citation type="submission" date="2018-05" db="EMBL/GenBank/DDBJ databases">
        <authorList>
            <person name="Lanie J.A."/>
            <person name="Ng W.-L."/>
            <person name="Kazmierczak K.M."/>
            <person name="Andrzejewski T.M."/>
            <person name="Davidsen T.M."/>
            <person name="Wayne K.J."/>
            <person name="Tettelin H."/>
            <person name="Glass J.I."/>
            <person name="Rusch D."/>
            <person name="Podicherti R."/>
            <person name="Tsui H.-C.T."/>
            <person name="Winkler M.E."/>
        </authorList>
    </citation>
    <scope>NUCLEOTIDE SEQUENCE</scope>
</reference>
<keyword evidence="2" id="KW-0813">Transport</keyword>
<dbReference type="InterPro" id="IPR020396">
    <property type="entry name" value="NADH_UbQ_OxRdtase_CS"/>
</dbReference>
<accession>A0A382MP20</accession>
<protein>
    <recommendedName>
        <fullName evidence="3">NADH:ubiquinone oxidoreductase 30kDa subunit domain-containing protein</fullName>
    </recommendedName>
</protein>
<dbReference type="Gene3D" id="3.30.460.80">
    <property type="entry name" value="NADH:ubiquinone oxidoreductase, 30kDa subunit"/>
    <property type="match status" value="1"/>
</dbReference>
<name>A0A382MP20_9ZZZZ</name>
<dbReference type="GO" id="GO:0016651">
    <property type="term" value="F:oxidoreductase activity, acting on NAD(P)H"/>
    <property type="evidence" value="ECO:0007669"/>
    <property type="project" value="InterPro"/>
</dbReference>
<evidence type="ECO:0000313" key="4">
    <source>
        <dbReference type="EMBL" id="SVC50218.1"/>
    </source>
</evidence>
<comment type="similarity">
    <text evidence="1">Belongs to the complex I 30 kDa subunit family.</text>
</comment>
<dbReference type="GO" id="GO:0008137">
    <property type="term" value="F:NADH dehydrogenase (ubiquinone) activity"/>
    <property type="evidence" value="ECO:0007669"/>
    <property type="project" value="InterPro"/>
</dbReference>
<dbReference type="InterPro" id="IPR001268">
    <property type="entry name" value="NADH_UbQ_OxRdtase_30kDa_su"/>
</dbReference>
<feature type="domain" description="NADH:ubiquinone oxidoreductase 30kDa subunit" evidence="3">
    <location>
        <begin position="27"/>
        <end position="135"/>
    </location>
</feature>
<organism evidence="4">
    <name type="scientific">marine metagenome</name>
    <dbReference type="NCBI Taxonomy" id="408172"/>
    <lineage>
        <taxon>unclassified sequences</taxon>
        <taxon>metagenomes</taxon>
        <taxon>ecological metagenomes</taxon>
    </lineage>
</organism>
<dbReference type="EMBL" id="UINC01094731">
    <property type="protein sequence ID" value="SVC50218.1"/>
    <property type="molecule type" value="Genomic_DNA"/>
</dbReference>
<dbReference type="PANTHER" id="PTHR10884">
    <property type="entry name" value="NADH DEHYDROGENASE UBIQUINONE IRON-SULFUR PROTEIN 3"/>
    <property type="match status" value="1"/>
</dbReference>
<gene>
    <name evidence="4" type="ORF">METZ01_LOCUS303072</name>
</gene>
<evidence type="ECO:0000259" key="3">
    <source>
        <dbReference type="Pfam" id="PF00329"/>
    </source>
</evidence>
<dbReference type="Pfam" id="PF00329">
    <property type="entry name" value="Complex1_30kDa"/>
    <property type="match status" value="1"/>
</dbReference>
<dbReference type="InterPro" id="IPR037232">
    <property type="entry name" value="NADH_quin_OxRdtase_su_C/D-like"/>
</dbReference>
<dbReference type="PROSITE" id="PS00542">
    <property type="entry name" value="COMPLEX1_30K"/>
    <property type="match status" value="1"/>
</dbReference>